<feature type="chain" id="PRO_5006843920" evidence="1">
    <location>
        <begin position="24"/>
        <end position="84"/>
    </location>
</feature>
<sequence>MLKSKMFHVFVVFCLLFNHFCFCQKEDEEESRYFFNFLFSVEGRKILQCLATFGFSYSLSSEMAAKLTAQEKLCNCTATAIKST</sequence>
<name>A0A0U3QS50_ODODO</name>
<protein>
    <submittedName>
        <fullName evidence="2">Venom protein VP1</fullName>
    </submittedName>
</protein>
<dbReference type="AlphaFoldDB" id="A0A0U3QS50"/>
<reference evidence="2" key="1">
    <citation type="submission" date="2015-12" db="EMBL/GenBank/DDBJ databases">
        <title>First venom gland Transcriptomic analysis of Iranian yellow scorpion 'Odonthubuthus doriae'.</title>
        <authorList>
            <person name="Naderi Soorki M."/>
            <person name="Galehdari H."/>
            <person name="Jalali A."/>
            <person name="Baradaran M."/>
        </authorList>
    </citation>
    <scope>NUCLEOTIDE SEQUENCE</scope>
</reference>
<feature type="signal peptide" evidence="1">
    <location>
        <begin position="1"/>
        <end position="23"/>
    </location>
</feature>
<organism evidence="2">
    <name type="scientific">Odontobuthus doriae</name>
    <name type="common">Yellow Iranian scorpion</name>
    <dbReference type="NCBI Taxonomy" id="342590"/>
    <lineage>
        <taxon>Eukaryota</taxon>
        <taxon>Metazoa</taxon>
        <taxon>Ecdysozoa</taxon>
        <taxon>Arthropoda</taxon>
        <taxon>Chelicerata</taxon>
        <taxon>Arachnida</taxon>
        <taxon>Scorpiones</taxon>
        <taxon>Buthida</taxon>
        <taxon>Buthoidea</taxon>
        <taxon>Buthidae</taxon>
        <taxon>Odontobuthus</taxon>
    </lineage>
</organism>
<accession>A0A0U3QS50</accession>
<evidence type="ECO:0000256" key="1">
    <source>
        <dbReference type="SAM" id="SignalP"/>
    </source>
</evidence>
<keyword evidence="1" id="KW-0732">Signal</keyword>
<evidence type="ECO:0000313" key="2">
    <source>
        <dbReference type="EMBL" id="ALX72366.1"/>
    </source>
</evidence>
<proteinExistence type="evidence at transcript level"/>
<dbReference type="EMBL" id="KU365868">
    <property type="protein sequence ID" value="ALX72366.1"/>
    <property type="molecule type" value="mRNA"/>
</dbReference>
<gene>
    <name evidence="2" type="primary">VP1</name>
</gene>